<feature type="region of interest" description="Disordered" evidence="9">
    <location>
        <begin position="904"/>
        <end position="936"/>
    </location>
</feature>
<evidence type="ECO:0000256" key="9">
    <source>
        <dbReference type="SAM" id="MobiDB-lite"/>
    </source>
</evidence>
<dbReference type="SUPFAM" id="SSF82171">
    <property type="entry name" value="DPP6 N-terminal domain-like"/>
    <property type="match status" value="1"/>
</dbReference>
<dbReference type="InterPro" id="IPR001680">
    <property type="entry name" value="WD40_rpt"/>
</dbReference>
<dbReference type="PROSITE" id="PS50082">
    <property type="entry name" value="WD_REPEATS_2"/>
    <property type="match status" value="1"/>
</dbReference>
<dbReference type="Pfam" id="PF00400">
    <property type="entry name" value="WD40"/>
    <property type="match status" value="1"/>
</dbReference>
<dbReference type="GO" id="GO:0032040">
    <property type="term" value="C:small-subunit processome"/>
    <property type="evidence" value="ECO:0007669"/>
    <property type="project" value="InterPro"/>
</dbReference>
<feature type="region of interest" description="Disordered" evidence="9">
    <location>
        <begin position="1"/>
        <end position="62"/>
    </location>
</feature>
<evidence type="ECO:0000256" key="4">
    <source>
        <dbReference type="ARBA" id="ARBA00022574"/>
    </source>
</evidence>
<sequence length="980" mass="106578">MAGNKASRAREDKVKKRKRDANENETTSKRYRKQTRDTDANGNEARTPHRLDQEKANHETPVGALSCFRPQEIIRQSDDGEAGWRVSKPMGGRMLDIDPILTQNEQYLILTYNTSLQIYNASDSLLVRRIPITTLDTSASKGSTPAHIVGTRLSKSNPHIVWVACSDGNIYCVNWSHGDIPSPAFKTTSCTAKALAVVPAAYADNKEILLVAESDKPSRMEVVAYQSCVGSTPKSKGLLTLNKSGYGLRILETSEDGQVIVGAFQDRLFLGTVSRNSESLDQLQYEIFSFDSPDVITSIDLRLHARSSGDRKGHMGMEKAVDVIVGGARGGIYVYHDALSHVKAAGNPQFVKAGIEVQKYHWHRKAVHAVKWSIDGNYFISGGSENVLVIWQVDTGKKDFLPHLSGSIENIVVSPSGSSYILHLDDNSAMILSTAEMKPTAYIAGIQSAAIDVSEPKDMLVRRVWIVSEHVRRPIPAAIRPSEPSKLHVCVGNGRQATLSGNLSAPLLQTFDLESFTSISKQALARTQPTDVNLSNKGHPIDEPLVTNIEFSGDGRWLATVDDWKPSPSDVENISADLRDQFIRERHEVYLKFWEVRDGAESMELVSRINAPHSTTCSESVLDLASDPTSNCFATIGSDGIVRLWRPRPRQHNGIAIKDAKGQDTMSWGCTQVIGVGDGTGIDNGADLINPTRHIEVQGRVAFSEDGSTLFAAFGAVDSGVVYVIDVASAQIVKTLEELWDGNLRSIRALRSFVIVLSSDLRVYDVVGDELQYGIVVPKLYGITELHQLAVDHTSGHFAVTLPIGGVSSLGIFDPDDPEPLLVRSTPHRIVSLVSAPGTSGFIALDDAAQVWVIAEGSNPSSLATVQPLQDLQLADVSGSVNTDMVTGEGPTDAMDVASEDGMDDAREAGDDVDMDGGGEDEDDEDDEDDDDDSGAYNRVISQHCLTEIFDASPAFAAPSIEDMFYKVTELLVTKPLAEQ</sequence>
<keyword evidence="2" id="KW-0690">Ribosome biogenesis</keyword>
<dbReference type="PROSITE" id="PS50294">
    <property type="entry name" value="WD_REPEATS_REGION"/>
    <property type="match status" value="1"/>
</dbReference>
<keyword evidence="3" id="KW-0698">rRNA processing</keyword>
<dbReference type="GO" id="GO:0006364">
    <property type="term" value="P:rRNA processing"/>
    <property type="evidence" value="ECO:0007669"/>
    <property type="project" value="UniProtKB-KW"/>
</dbReference>
<keyword evidence="4 8" id="KW-0853">WD repeat</keyword>
<dbReference type="EMBL" id="SBHS01000008">
    <property type="protein sequence ID" value="TWU75330.1"/>
    <property type="molecule type" value="Genomic_DNA"/>
</dbReference>
<name>A0A5C6GCU9_METRR</name>
<dbReference type="AlphaFoldDB" id="A0A5C6GCU9"/>
<comment type="caution">
    <text evidence="10">The sequence shown here is derived from an EMBL/GenBank/DDBJ whole genome shotgun (WGS) entry which is preliminary data.</text>
</comment>
<feature type="compositionally biased region" description="Basic and acidic residues" evidence="9">
    <location>
        <begin position="8"/>
        <end position="39"/>
    </location>
</feature>
<protein>
    <submittedName>
        <fullName evidence="10">Uncharacterized protein</fullName>
    </submittedName>
</protein>
<feature type="repeat" description="WD" evidence="8">
    <location>
        <begin position="360"/>
        <end position="401"/>
    </location>
</feature>
<keyword evidence="6" id="KW-0804">Transcription</keyword>
<dbReference type="PANTHER" id="PTHR44215:SF1">
    <property type="entry name" value="WD REPEAT-CONTAINING PROTEIN 75"/>
    <property type="match status" value="1"/>
</dbReference>
<evidence type="ECO:0000256" key="1">
    <source>
        <dbReference type="ARBA" id="ARBA00004604"/>
    </source>
</evidence>
<keyword evidence="5" id="KW-0677">Repeat</keyword>
<proteinExistence type="predicted"/>
<evidence type="ECO:0000313" key="10">
    <source>
        <dbReference type="EMBL" id="TWU75330.1"/>
    </source>
</evidence>
<accession>A0A5C6GCU9</accession>
<dbReference type="GO" id="GO:0045943">
    <property type="term" value="P:positive regulation of transcription by RNA polymerase I"/>
    <property type="evidence" value="ECO:0007669"/>
    <property type="project" value="InterPro"/>
</dbReference>
<dbReference type="InterPro" id="IPR053826">
    <property type="entry name" value="WDR75"/>
</dbReference>
<feature type="compositionally biased region" description="Acidic residues" evidence="9">
    <location>
        <begin position="911"/>
        <end position="934"/>
    </location>
</feature>
<keyword evidence="7" id="KW-0539">Nucleus</keyword>
<evidence type="ECO:0000256" key="5">
    <source>
        <dbReference type="ARBA" id="ARBA00022737"/>
    </source>
</evidence>
<dbReference type="Gene3D" id="2.130.10.10">
    <property type="entry name" value="YVTN repeat-like/Quinoprotein amine dehydrogenase"/>
    <property type="match status" value="2"/>
</dbReference>
<evidence type="ECO:0000256" key="2">
    <source>
        <dbReference type="ARBA" id="ARBA00022517"/>
    </source>
</evidence>
<dbReference type="Proteomes" id="UP000317257">
    <property type="component" value="Unassembled WGS sequence"/>
</dbReference>
<evidence type="ECO:0000256" key="3">
    <source>
        <dbReference type="ARBA" id="ARBA00022552"/>
    </source>
</evidence>
<evidence type="ECO:0000256" key="7">
    <source>
        <dbReference type="ARBA" id="ARBA00023242"/>
    </source>
</evidence>
<dbReference type="InterPro" id="IPR015943">
    <property type="entry name" value="WD40/YVTN_repeat-like_dom_sf"/>
</dbReference>
<evidence type="ECO:0000256" key="6">
    <source>
        <dbReference type="ARBA" id="ARBA00023163"/>
    </source>
</evidence>
<gene>
    <name evidence="10" type="ORF">ED733_006855</name>
</gene>
<evidence type="ECO:0000313" key="11">
    <source>
        <dbReference type="Proteomes" id="UP000317257"/>
    </source>
</evidence>
<dbReference type="PANTHER" id="PTHR44215">
    <property type="entry name" value="WD REPEAT-CONTAINING PROTEIN 75"/>
    <property type="match status" value="1"/>
</dbReference>
<dbReference type="Pfam" id="PF23869">
    <property type="entry name" value="Beta-prop_WDR75_1st"/>
    <property type="match status" value="1"/>
</dbReference>
<comment type="subcellular location">
    <subcellularLocation>
        <location evidence="1">Nucleus</location>
        <location evidence="1">Nucleolus</location>
    </subcellularLocation>
</comment>
<dbReference type="SMART" id="SM00320">
    <property type="entry name" value="WD40"/>
    <property type="match status" value="3"/>
</dbReference>
<evidence type="ECO:0000256" key="8">
    <source>
        <dbReference type="PROSITE-ProRule" id="PRU00221"/>
    </source>
</evidence>
<dbReference type="CDD" id="cd23952">
    <property type="entry name" value="Utp17_CTD"/>
    <property type="match status" value="1"/>
</dbReference>
<dbReference type="GO" id="GO:2000234">
    <property type="term" value="P:positive regulation of rRNA processing"/>
    <property type="evidence" value="ECO:0007669"/>
    <property type="project" value="TreeGrafter"/>
</dbReference>
<reference evidence="11" key="1">
    <citation type="submission" date="2018-12" db="EMBL/GenBank/DDBJ databases">
        <title>The complete genome of Metarhizium rileyi, a key fungal pathogen of Lepidoptera.</title>
        <authorList>
            <person name="Binneck E."/>
            <person name="Lastra C.C.L."/>
            <person name="Sosa-Gomez D.R."/>
        </authorList>
    </citation>
    <scope>NUCLEOTIDE SEQUENCE [LARGE SCALE GENOMIC DNA]</scope>
    <source>
        <strain evidence="11">Cep018-CH2</strain>
    </source>
</reference>
<organism evidence="10 11">
    <name type="scientific">Metarhizium rileyi (strain RCEF 4871)</name>
    <name type="common">Nomuraea rileyi</name>
    <dbReference type="NCBI Taxonomy" id="1649241"/>
    <lineage>
        <taxon>Eukaryota</taxon>
        <taxon>Fungi</taxon>
        <taxon>Dikarya</taxon>
        <taxon>Ascomycota</taxon>
        <taxon>Pezizomycotina</taxon>
        <taxon>Sordariomycetes</taxon>
        <taxon>Hypocreomycetidae</taxon>
        <taxon>Hypocreales</taxon>
        <taxon>Clavicipitaceae</taxon>
        <taxon>Metarhizium</taxon>
    </lineage>
</organism>
<dbReference type="GO" id="GO:0003723">
    <property type="term" value="F:RNA binding"/>
    <property type="evidence" value="ECO:0007669"/>
    <property type="project" value="InterPro"/>
</dbReference>
<dbReference type="SUPFAM" id="SSF101898">
    <property type="entry name" value="NHL repeat"/>
    <property type="match status" value="1"/>
</dbReference>
<feature type="compositionally biased region" description="Basic and acidic residues" evidence="9">
    <location>
        <begin position="46"/>
        <end position="58"/>
    </location>
</feature>